<dbReference type="HOGENOM" id="CLU_528350_0_0_1"/>
<evidence type="ECO:0000256" key="1">
    <source>
        <dbReference type="SAM" id="MobiDB-lite"/>
    </source>
</evidence>
<feature type="chain" id="PRO_5044244403" evidence="2">
    <location>
        <begin position="18"/>
        <end position="516"/>
    </location>
</feature>
<proteinExistence type="predicted"/>
<protein>
    <submittedName>
        <fullName evidence="3">Uncharacterized protein</fullName>
    </submittedName>
</protein>
<sequence length="516" mass="54853">MGLLALLHLHIFQATLGLCPGTAGGQGDPHLFGAHGGHTDFRGRDNTFFNVVSHQKMSANVKTKDGEFRLQGATVNGSWMVEFNLIATTPAGLLYWTYDAARISPASLLGFSNGTCGGVPFKLTGARMGNLLRNGPASCRSDRISGPEAHACPGVRLDQLFTLLRPERSLVVAPHGLVGQTFDGSDVGVDGAVDPKPQLGERMTTRAMAEGSIEGVWQDYVMPSPFATEFKFSRFGVTKAPPRNVTTLTGRKFKFAAAASSTSATAFHDEGTDEITEASRRRLEESCSPPSPPPPSPPPPADSEVASLDLTTTDSDVKGFIGGFSDETYGYLVPFHNGRYFGSVDVLDLTTTDSDLKGLFGGFSDGTYGYLVPVDNGAYHGKVARFSLSDFSSVEVLDLTTTGVEPPARRALQTAPPLTLDPSLAKRRDLTLSGSLLSRAVNYTLRVLSCYPPPPDLCGSAETIVHLTDEPLEGLIVTASTQSLGPLEKAVPLVALRDSKRALQSEMEQLSADAGG</sequence>
<organism evidence="3 4">
    <name type="scientific">Emiliania huxleyi (strain CCMP1516)</name>
    <dbReference type="NCBI Taxonomy" id="280463"/>
    <lineage>
        <taxon>Eukaryota</taxon>
        <taxon>Haptista</taxon>
        <taxon>Haptophyta</taxon>
        <taxon>Prymnesiophyceae</taxon>
        <taxon>Isochrysidales</taxon>
        <taxon>Noelaerhabdaceae</taxon>
        <taxon>Emiliania</taxon>
    </lineage>
</organism>
<dbReference type="KEGG" id="ehx:EMIHUDRAFT_113653"/>
<dbReference type="PaxDb" id="2903-EOD29618"/>
<dbReference type="EnsemblProtists" id="EOD29618">
    <property type="protein sequence ID" value="EOD29618"/>
    <property type="gene ID" value="EMIHUDRAFT_113653"/>
</dbReference>
<evidence type="ECO:0000313" key="4">
    <source>
        <dbReference type="Proteomes" id="UP000013827"/>
    </source>
</evidence>
<evidence type="ECO:0000256" key="2">
    <source>
        <dbReference type="SAM" id="SignalP"/>
    </source>
</evidence>
<reference evidence="4" key="1">
    <citation type="journal article" date="2013" name="Nature">
        <title>Pan genome of the phytoplankton Emiliania underpins its global distribution.</title>
        <authorList>
            <person name="Read B.A."/>
            <person name="Kegel J."/>
            <person name="Klute M.J."/>
            <person name="Kuo A."/>
            <person name="Lefebvre S.C."/>
            <person name="Maumus F."/>
            <person name="Mayer C."/>
            <person name="Miller J."/>
            <person name="Monier A."/>
            <person name="Salamov A."/>
            <person name="Young J."/>
            <person name="Aguilar M."/>
            <person name="Claverie J.M."/>
            <person name="Frickenhaus S."/>
            <person name="Gonzalez K."/>
            <person name="Herman E.K."/>
            <person name="Lin Y.C."/>
            <person name="Napier J."/>
            <person name="Ogata H."/>
            <person name="Sarno A.F."/>
            <person name="Shmutz J."/>
            <person name="Schroeder D."/>
            <person name="de Vargas C."/>
            <person name="Verret F."/>
            <person name="von Dassow P."/>
            <person name="Valentin K."/>
            <person name="Van de Peer Y."/>
            <person name="Wheeler G."/>
            <person name="Dacks J.B."/>
            <person name="Delwiche C.F."/>
            <person name="Dyhrman S.T."/>
            <person name="Glockner G."/>
            <person name="John U."/>
            <person name="Richards T."/>
            <person name="Worden A.Z."/>
            <person name="Zhang X."/>
            <person name="Grigoriev I.V."/>
            <person name="Allen A.E."/>
            <person name="Bidle K."/>
            <person name="Borodovsky M."/>
            <person name="Bowler C."/>
            <person name="Brownlee C."/>
            <person name="Cock J.M."/>
            <person name="Elias M."/>
            <person name="Gladyshev V.N."/>
            <person name="Groth M."/>
            <person name="Guda C."/>
            <person name="Hadaegh A."/>
            <person name="Iglesias-Rodriguez M.D."/>
            <person name="Jenkins J."/>
            <person name="Jones B.M."/>
            <person name="Lawson T."/>
            <person name="Leese F."/>
            <person name="Lindquist E."/>
            <person name="Lobanov A."/>
            <person name="Lomsadze A."/>
            <person name="Malik S.B."/>
            <person name="Marsh M.E."/>
            <person name="Mackinder L."/>
            <person name="Mock T."/>
            <person name="Mueller-Roeber B."/>
            <person name="Pagarete A."/>
            <person name="Parker M."/>
            <person name="Probert I."/>
            <person name="Quesneville H."/>
            <person name="Raines C."/>
            <person name="Rensing S.A."/>
            <person name="Riano-Pachon D.M."/>
            <person name="Richier S."/>
            <person name="Rokitta S."/>
            <person name="Shiraiwa Y."/>
            <person name="Soanes D.M."/>
            <person name="van der Giezen M."/>
            <person name="Wahlund T.M."/>
            <person name="Williams B."/>
            <person name="Wilson W."/>
            <person name="Wolfe G."/>
            <person name="Wurch L.L."/>
        </authorList>
    </citation>
    <scope>NUCLEOTIDE SEQUENCE</scope>
</reference>
<reference evidence="3" key="2">
    <citation type="submission" date="2024-10" db="UniProtKB">
        <authorList>
            <consortium name="EnsemblProtists"/>
        </authorList>
    </citation>
    <scope>IDENTIFICATION</scope>
</reference>
<dbReference type="AlphaFoldDB" id="A0A0D3K1I3"/>
<accession>A0A0D3K1I3</accession>
<name>A0A0D3K1I3_EMIH1</name>
<dbReference type="GeneID" id="17274891"/>
<feature type="region of interest" description="Disordered" evidence="1">
    <location>
        <begin position="265"/>
        <end position="306"/>
    </location>
</feature>
<feature type="compositionally biased region" description="Pro residues" evidence="1">
    <location>
        <begin position="289"/>
        <end position="301"/>
    </location>
</feature>
<dbReference type="RefSeq" id="XP_005782047.1">
    <property type="nucleotide sequence ID" value="XM_005781990.1"/>
</dbReference>
<feature type="signal peptide" evidence="2">
    <location>
        <begin position="1"/>
        <end position="17"/>
    </location>
</feature>
<dbReference type="Proteomes" id="UP000013827">
    <property type="component" value="Unassembled WGS sequence"/>
</dbReference>
<keyword evidence="2" id="KW-0732">Signal</keyword>
<evidence type="ECO:0000313" key="3">
    <source>
        <dbReference type="EnsemblProtists" id="EOD29618"/>
    </source>
</evidence>
<keyword evidence="4" id="KW-1185">Reference proteome</keyword>